<sequence length="807" mass="89731">MWMNYIKIAWRNLSRNRMFSIINILGLAIGIAASLLILQYVSNELSYDGFHEKKDRIYRVQQQRMDEGNNLSTNWAAGTFGVGTHLKNEFTEVEEVVKLIKAQPLLMNVAGKSGEGLRIEQAFWATPSFLKVFSVPLLKGDAATVLSEPNTLLLSETVAKKLFGEEDPVGKNVLRNQGKVFRVVGVYADLPENSHIHPQTLTSWSTFVKDAESPGLETTWTWDGCLTYVLLRPGSDPAAMEARFPGMVKRLAKMKDGTPVHVAYSLMPLSDIHLYSHGRMEAEPNGDGNTVYLLLGIALFIIVIAWINYINLATARALNRAVEVGVRKAVGSQRSQLVWQFLLESALLNALAVGLAVLLMSAVMPLFNNISGQSLTMSLFGSRVFWTALTGLYLAGSLLSGMYPAFVLSRFKPEAVLKGKVISSRQGAGLRKALVVFQFAASLFLLVGTLIVFKQIRFMRSQELGFQMEQTLVVKAPMAVDDAIYGQKLAALRNSLRNESLIRELTASSYIPGQPVDFNAAGIRLRGEDFKMGKEYRVVTTDGFFVQAFGLKMLAGRGFSDQFGGEGESVMFNRTGLRKLGFAKPEDAIGKQINFWEKFYTIVGVVDDFHQESLRESIEPLIFRYEPGVKGAISMRITADNAQQAITKVQQQYAALFPDNPFDYFFLDQYFDNQYKADQRFGQVFGVFTGLAIFVACLGLFGLASFTVMQRTKEIGVRKVLGASVPQILGLLYREYATLILWAFGMGAPLAWWFSSRWLDGYAFRTGMGWMPFVLPLLIVLVVAFLTVGIQSFRAATANPVKSLRSE</sequence>
<feature type="transmembrane region" description="Helical" evidence="6">
    <location>
        <begin position="774"/>
        <end position="796"/>
    </location>
</feature>
<name>A0ABZ2Z0P4_9BACT</name>
<proteinExistence type="predicted"/>
<evidence type="ECO:0000256" key="6">
    <source>
        <dbReference type="SAM" id="Phobius"/>
    </source>
</evidence>
<dbReference type="InterPro" id="IPR050250">
    <property type="entry name" value="Macrolide_Exporter_MacB"/>
</dbReference>
<evidence type="ECO:0000256" key="3">
    <source>
        <dbReference type="ARBA" id="ARBA00022692"/>
    </source>
</evidence>
<keyword evidence="10" id="KW-1185">Reference proteome</keyword>
<dbReference type="InterPro" id="IPR025857">
    <property type="entry name" value="MacB_PCD"/>
</dbReference>
<organism evidence="9 10">
    <name type="scientific">Chitinophaga caseinilytica</name>
    <dbReference type="NCBI Taxonomy" id="2267521"/>
    <lineage>
        <taxon>Bacteria</taxon>
        <taxon>Pseudomonadati</taxon>
        <taxon>Bacteroidota</taxon>
        <taxon>Chitinophagia</taxon>
        <taxon>Chitinophagales</taxon>
        <taxon>Chitinophagaceae</taxon>
        <taxon>Chitinophaga</taxon>
    </lineage>
</organism>
<dbReference type="RefSeq" id="WP_341839937.1">
    <property type="nucleotide sequence ID" value="NZ_CP149792.1"/>
</dbReference>
<evidence type="ECO:0000256" key="4">
    <source>
        <dbReference type="ARBA" id="ARBA00022989"/>
    </source>
</evidence>
<evidence type="ECO:0000313" key="9">
    <source>
        <dbReference type="EMBL" id="WZN45183.1"/>
    </source>
</evidence>
<feature type="domain" description="ABC3 transporter permease C-terminal" evidence="7">
    <location>
        <begin position="297"/>
        <end position="411"/>
    </location>
</feature>
<evidence type="ECO:0000256" key="1">
    <source>
        <dbReference type="ARBA" id="ARBA00004651"/>
    </source>
</evidence>
<reference evidence="9 10" key="1">
    <citation type="submission" date="2024-03" db="EMBL/GenBank/DDBJ databases">
        <title>Chitinophaga caseinilytica sp. nov., a casein hydrolysing bacterium isolated from forest soil.</title>
        <authorList>
            <person name="Lee D.S."/>
            <person name="Han D.M."/>
            <person name="Baek J.H."/>
            <person name="Choi D.G."/>
            <person name="Jeon J.H."/>
            <person name="Jeon C.O."/>
        </authorList>
    </citation>
    <scope>NUCLEOTIDE SEQUENCE [LARGE SCALE GENOMIC DNA]</scope>
    <source>
        <strain evidence="9 10">KACC 19118</strain>
    </source>
</reference>
<dbReference type="PANTHER" id="PTHR30572:SF18">
    <property type="entry name" value="ABC-TYPE MACROLIDE FAMILY EXPORT SYSTEM PERMEASE COMPONENT 2"/>
    <property type="match status" value="1"/>
</dbReference>
<evidence type="ECO:0000259" key="7">
    <source>
        <dbReference type="Pfam" id="PF02687"/>
    </source>
</evidence>
<evidence type="ECO:0000256" key="2">
    <source>
        <dbReference type="ARBA" id="ARBA00022475"/>
    </source>
</evidence>
<gene>
    <name evidence="9" type="ORF">WJU22_19990</name>
</gene>
<dbReference type="Pfam" id="PF12704">
    <property type="entry name" value="MacB_PCD"/>
    <property type="match status" value="1"/>
</dbReference>
<feature type="transmembrane region" description="Helical" evidence="6">
    <location>
        <begin position="291"/>
        <end position="310"/>
    </location>
</feature>
<keyword evidence="5 6" id="KW-0472">Membrane</keyword>
<dbReference type="EMBL" id="CP150096">
    <property type="protein sequence ID" value="WZN45183.1"/>
    <property type="molecule type" value="Genomic_DNA"/>
</dbReference>
<feature type="domain" description="ABC3 transporter permease C-terminal" evidence="7">
    <location>
        <begin position="687"/>
        <end position="800"/>
    </location>
</feature>
<comment type="subcellular location">
    <subcellularLocation>
        <location evidence="1">Cell membrane</location>
        <topology evidence="1">Multi-pass membrane protein</topology>
    </subcellularLocation>
</comment>
<feature type="transmembrane region" description="Helical" evidence="6">
    <location>
        <begin position="736"/>
        <end position="754"/>
    </location>
</feature>
<dbReference type="InterPro" id="IPR003838">
    <property type="entry name" value="ABC3_permease_C"/>
</dbReference>
<dbReference type="PANTHER" id="PTHR30572">
    <property type="entry name" value="MEMBRANE COMPONENT OF TRANSPORTER-RELATED"/>
    <property type="match status" value="1"/>
</dbReference>
<dbReference type="Pfam" id="PF02687">
    <property type="entry name" value="FtsX"/>
    <property type="match status" value="2"/>
</dbReference>
<feature type="transmembrane region" description="Helical" evidence="6">
    <location>
        <begin position="337"/>
        <end position="364"/>
    </location>
</feature>
<feature type="transmembrane region" description="Helical" evidence="6">
    <location>
        <begin position="429"/>
        <end position="453"/>
    </location>
</feature>
<dbReference type="Proteomes" id="UP001449657">
    <property type="component" value="Chromosome"/>
</dbReference>
<evidence type="ECO:0000313" key="10">
    <source>
        <dbReference type="Proteomes" id="UP001449657"/>
    </source>
</evidence>
<accession>A0ABZ2Z0P4</accession>
<evidence type="ECO:0000256" key="5">
    <source>
        <dbReference type="ARBA" id="ARBA00023136"/>
    </source>
</evidence>
<keyword evidence="3 6" id="KW-0812">Transmembrane</keyword>
<feature type="transmembrane region" description="Helical" evidence="6">
    <location>
        <begin position="384"/>
        <end position="408"/>
    </location>
</feature>
<protein>
    <submittedName>
        <fullName evidence="9">ABC transporter permease</fullName>
    </submittedName>
</protein>
<feature type="transmembrane region" description="Helical" evidence="6">
    <location>
        <begin position="21"/>
        <end position="41"/>
    </location>
</feature>
<evidence type="ECO:0000259" key="8">
    <source>
        <dbReference type="Pfam" id="PF12704"/>
    </source>
</evidence>
<feature type="transmembrane region" description="Helical" evidence="6">
    <location>
        <begin position="684"/>
        <end position="709"/>
    </location>
</feature>
<keyword evidence="2" id="KW-1003">Cell membrane</keyword>
<keyword evidence="4 6" id="KW-1133">Transmembrane helix</keyword>
<feature type="domain" description="MacB-like periplasmic core" evidence="8">
    <location>
        <begin position="20"/>
        <end position="243"/>
    </location>
</feature>